<organism evidence="3 4">
    <name type="scientific">Ciona intestinalis</name>
    <name type="common">Transparent sea squirt</name>
    <name type="synonym">Ascidia intestinalis</name>
    <dbReference type="NCBI Taxonomy" id="7719"/>
    <lineage>
        <taxon>Eukaryota</taxon>
        <taxon>Metazoa</taxon>
        <taxon>Chordata</taxon>
        <taxon>Tunicata</taxon>
        <taxon>Ascidiacea</taxon>
        <taxon>Phlebobranchia</taxon>
        <taxon>Cionidae</taxon>
        <taxon>Ciona</taxon>
    </lineage>
</organism>
<protein>
    <submittedName>
        <fullName evidence="3">Uncharacterized protein</fullName>
    </submittedName>
</protein>
<dbReference type="InterPro" id="IPR051844">
    <property type="entry name" value="USH2_Complex_Protein"/>
</dbReference>
<dbReference type="InParanoid" id="H2XPQ9"/>
<feature type="region of interest" description="Disordered" evidence="2">
    <location>
        <begin position="107"/>
        <end position="223"/>
    </location>
</feature>
<evidence type="ECO:0000256" key="1">
    <source>
        <dbReference type="ARBA" id="ARBA00022737"/>
    </source>
</evidence>
<dbReference type="Proteomes" id="UP000008144">
    <property type="component" value="Unassembled WGS sequence"/>
</dbReference>
<keyword evidence="1" id="KW-0677">Repeat</keyword>
<dbReference type="GeneTree" id="ENSGT00950000183002"/>
<proteinExistence type="predicted"/>
<evidence type="ECO:0000313" key="3">
    <source>
        <dbReference type="Ensembl" id="ENSCINP00000031643.1"/>
    </source>
</evidence>
<dbReference type="PANTHER" id="PTHR23116:SF29">
    <property type="entry name" value="PDZ DOMAIN-CONTAINING PROTEIN 7"/>
    <property type="match status" value="1"/>
</dbReference>
<keyword evidence="4" id="KW-1185">Reference proteome</keyword>
<evidence type="ECO:0000313" key="4">
    <source>
        <dbReference type="Proteomes" id="UP000008144"/>
    </source>
</evidence>
<reference evidence="3" key="2">
    <citation type="submission" date="2025-08" db="UniProtKB">
        <authorList>
            <consortium name="Ensembl"/>
        </authorList>
    </citation>
    <scope>IDENTIFICATION</scope>
</reference>
<dbReference type="Ensembl" id="ENSCINT00000032885.1">
    <property type="protein sequence ID" value="ENSCINP00000031643.1"/>
    <property type="gene ID" value="ENSCING00000023134.1"/>
</dbReference>
<dbReference type="Gene3D" id="1.20.1160.20">
    <property type="match status" value="1"/>
</dbReference>
<dbReference type="HOGENOM" id="CLU_1242565_0_0_1"/>
<feature type="compositionally biased region" description="Low complexity" evidence="2">
    <location>
        <begin position="114"/>
        <end position="128"/>
    </location>
</feature>
<dbReference type="CDD" id="cd07357">
    <property type="entry name" value="HN_L-whirlin_R2_like"/>
    <property type="match status" value="1"/>
</dbReference>
<dbReference type="STRING" id="7719.ENSCINP00000031643"/>
<feature type="compositionally biased region" description="Pro residues" evidence="2">
    <location>
        <begin position="172"/>
        <end position="183"/>
    </location>
</feature>
<dbReference type="InterPro" id="IPR033028">
    <property type="entry name" value="Whirlin_HN-like_dom2"/>
</dbReference>
<feature type="compositionally biased region" description="Basic and acidic residues" evidence="2">
    <location>
        <begin position="202"/>
        <end position="216"/>
    </location>
</feature>
<reference evidence="3" key="3">
    <citation type="submission" date="2025-09" db="UniProtKB">
        <authorList>
            <consortium name="Ensembl"/>
        </authorList>
    </citation>
    <scope>IDENTIFICATION</scope>
</reference>
<dbReference type="PANTHER" id="PTHR23116">
    <property type="entry name" value="PDZ DOMAIN CONTAINING WHIRLIN AND HARMONIN-RELATED"/>
    <property type="match status" value="1"/>
</dbReference>
<reference evidence="4" key="1">
    <citation type="journal article" date="2002" name="Science">
        <title>The draft genome of Ciona intestinalis: insights into chordate and vertebrate origins.</title>
        <authorList>
            <person name="Dehal P."/>
            <person name="Satou Y."/>
            <person name="Campbell R.K."/>
            <person name="Chapman J."/>
            <person name="Degnan B."/>
            <person name="De Tomaso A."/>
            <person name="Davidson B."/>
            <person name="Di Gregorio A."/>
            <person name="Gelpke M."/>
            <person name="Goodstein D.M."/>
            <person name="Harafuji N."/>
            <person name="Hastings K.E."/>
            <person name="Ho I."/>
            <person name="Hotta K."/>
            <person name="Huang W."/>
            <person name="Kawashima T."/>
            <person name="Lemaire P."/>
            <person name="Martinez D."/>
            <person name="Meinertzhagen I.A."/>
            <person name="Necula S."/>
            <person name="Nonaka M."/>
            <person name="Putnam N."/>
            <person name="Rash S."/>
            <person name="Saiga H."/>
            <person name="Satake M."/>
            <person name="Terry A."/>
            <person name="Yamada L."/>
            <person name="Wang H.G."/>
            <person name="Awazu S."/>
            <person name="Azumi K."/>
            <person name="Boore J."/>
            <person name="Branno M."/>
            <person name="Chin-Bow S."/>
            <person name="DeSantis R."/>
            <person name="Doyle S."/>
            <person name="Francino P."/>
            <person name="Keys D.N."/>
            <person name="Haga S."/>
            <person name="Hayashi H."/>
            <person name="Hino K."/>
            <person name="Imai K.S."/>
            <person name="Inaba K."/>
            <person name="Kano S."/>
            <person name="Kobayashi K."/>
            <person name="Kobayashi M."/>
            <person name="Lee B.I."/>
            <person name="Makabe K.W."/>
            <person name="Manohar C."/>
            <person name="Matassi G."/>
            <person name="Medina M."/>
            <person name="Mochizuki Y."/>
            <person name="Mount S."/>
            <person name="Morishita T."/>
            <person name="Miura S."/>
            <person name="Nakayama A."/>
            <person name="Nishizaka S."/>
            <person name="Nomoto H."/>
            <person name="Ohta F."/>
            <person name="Oishi K."/>
            <person name="Rigoutsos I."/>
            <person name="Sano M."/>
            <person name="Sasaki A."/>
            <person name="Sasakura Y."/>
            <person name="Shoguchi E."/>
            <person name="Shin-i T."/>
            <person name="Spagnuolo A."/>
            <person name="Stainier D."/>
            <person name="Suzuki M.M."/>
            <person name="Tassy O."/>
            <person name="Takatori N."/>
            <person name="Tokuoka M."/>
            <person name="Yagi K."/>
            <person name="Yoshizaki F."/>
            <person name="Wada S."/>
            <person name="Zhang C."/>
            <person name="Hyatt P.D."/>
            <person name="Larimer F."/>
            <person name="Detter C."/>
            <person name="Doggett N."/>
            <person name="Glavina T."/>
            <person name="Hawkins T."/>
            <person name="Richardson P."/>
            <person name="Lucas S."/>
            <person name="Kohara Y."/>
            <person name="Levine M."/>
            <person name="Satoh N."/>
            <person name="Rokhsar D.S."/>
        </authorList>
    </citation>
    <scope>NUCLEOTIDE SEQUENCE [LARGE SCALE GENOMIC DNA]</scope>
</reference>
<feature type="compositionally biased region" description="Low complexity" evidence="2">
    <location>
        <begin position="137"/>
        <end position="153"/>
    </location>
</feature>
<dbReference type="AlphaFoldDB" id="H2XPQ9"/>
<name>H2XPQ9_CIOIN</name>
<sequence length="223" mass="25392">MILPNMLKRSTGCDSKLPMKLSSLNNSLSCNPVWETLSEEEQKSLKYYVKEYLSSHVSPDALVLALSQLLADHEKFSLMSVIRDYISHRDLDRFDVLVLRREVEALRSRHQEDTTNSTESISTNETSNKVLQPPKLQSTPNSSFQSSESNTESAEMISPVRLPDQNKEPKVKIPPVPPKAPPNKPRRSFRERKIFNTTSSFEYKEPNPPSEKKETSKVTIKTS</sequence>
<accession>H2XPQ9</accession>
<evidence type="ECO:0000256" key="2">
    <source>
        <dbReference type="SAM" id="MobiDB-lite"/>
    </source>
</evidence>